<dbReference type="FunFam" id="3.30.200.20:FF:000035">
    <property type="entry name" value="Serine/threonine protein kinase Stk1"/>
    <property type="match status" value="1"/>
</dbReference>
<dbReference type="Pfam" id="PF03793">
    <property type="entry name" value="PASTA"/>
    <property type="match status" value="3"/>
</dbReference>
<evidence type="ECO:0000256" key="9">
    <source>
        <dbReference type="ARBA" id="ARBA00022777"/>
    </source>
</evidence>
<dbReference type="EC" id="2.7.11.1" evidence="2"/>
<dbReference type="GO" id="GO:0008360">
    <property type="term" value="P:regulation of cell shape"/>
    <property type="evidence" value="ECO:0007669"/>
    <property type="project" value="UniProtKB-KW"/>
</dbReference>
<dbReference type="NCBIfam" id="NF033483">
    <property type="entry name" value="PknB_PASTA_kin"/>
    <property type="match status" value="1"/>
</dbReference>
<comment type="caution">
    <text evidence="24">The sequence shown here is derived from an EMBL/GenBank/DDBJ whole genome shotgun (WGS) entry which is preliminary data.</text>
</comment>
<dbReference type="RefSeq" id="WP_125371544.1">
    <property type="nucleotide sequence ID" value="NZ_RJPO01000010.1"/>
</dbReference>
<keyword evidence="13" id="KW-0717">Septation</keyword>
<keyword evidence="4" id="KW-0132">Cell division</keyword>
<evidence type="ECO:0000256" key="4">
    <source>
        <dbReference type="ARBA" id="ARBA00022618"/>
    </source>
</evidence>
<feature type="domain" description="PASTA" evidence="23">
    <location>
        <begin position="366"/>
        <end position="433"/>
    </location>
</feature>
<dbReference type="SMART" id="SM00740">
    <property type="entry name" value="PASTA"/>
    <property type="match status" value="3"/>
</dbReference>
<feature type="binding site" evidence="19">
    <location>
        <position position="42"/>
    </location>
    <ligand>
        <name>ATP</name>
        <dbReference type="ChEBI" id="CHEBI:30616"/>
    </ligand>
</feature>
<dbReference type="GO" id="GO:0000917">
    <property type="term" value="P:division septum assembly"/>
    <property type="evidence" value="ECO:0007669"/>
    <property type="project" value="UniProtKB-KW"/>
</dbReference>
<dbReference type="InterPro" id="IPR005543">
    <property type="entry name" value="PASTA_dom"/>
</dbReference>
<dbReference type="InterPro" id="IPR000719">
    <property type="entry name" value="Prot_kinase_dom"/>
</dbReference>
<reference evidence="24 25" key="1">
    <citation type="submission" date="2018-11" db="EMBL/GenBank/DDBJ databases">
        <title>Species Designations Belie Phenotypic and Genotypic Heterogeneity in Oral Streptococci.</title>
        <authorList>
            <person name="Velsko I."/>
        </authorList>
    </citation>
    <scope>NUCLEOTIDE SEQUENCE [LARGE SCALE GENOMIC DNA]</scope>
    <source>
        <strain evidence="24 25">A54</strain>
    </source>
</reference>
<evidence type="ECO:0000256" key="11">
    <source>
        <dbReference type="ARBA" id="ARBA00022960"/>
    </source>
</evidence>
<dbReference type="InterPro" id="IPR017441">
    <property type="entry name" value="Protein_kinase_ATP_BS"/>
</dbReference>
<evidence type="ECO:0000256" key="18">
    <source>
        <dbReference type="ARBA" id="ARBA00083397"/>
    </source>
</evidence>
<keyword evidence="21" id="KW-0472">Membrane</keyword>
<dbReference type="GO" id="GO:0005524">
    <property type="term" value="F:ATP binding"/>
    <property type="evidence" value="ECO:0007669"/>
    <property type="project" value="UniProtKB-UniRule"/>
</dbReference>
<evidence type="ECO:0000256" key="2">
    <source>
        <dbReference type="ARBA" id="ARBA00012513"/>
    </source>
</evidence>
<evidence type="ECO:0000256" key="12">
    <source>
        <dbReference type="ARBA" id="ARBA00022989"/>
    </source>
</evidence>
<evidence type="ECO:0000259" key="23">
    <source>
        <dbReference type="PROSITE" id="PS51178"/>
    </source>
</evidence>
<dbReference type="Gene3D" id="3.30.200.20">
    <property type="entry name" value="Phosphorylase Kinase, domain 1"/>
    <property type="match status" value="1"/>
</dbReference>
<keyword evidence="8 19" id="KW-0547">Nucleotide-binding</keyword>
<keyword evidence="12 21" id="KW-1133">Transmembrane helix</keyword>
<evidence type="ECO:0000256" key="7">
    <source>
        <dbReference type="ARBA" id="ARBA00022737"/>
    </source>
</evidence>
<evidence type="ECO:0000313" key="24">
    <source>
        <dbReference type="EMBL" id="RSJ86591.1"/>
    </source>
</evidence>
<dbReference type="GO" id="GO:0005886">
    <property type="term" value="C:plasma membrane"/>
    <property type="evidence" value="ECO:0007669"/>
    <property type="project" value="UniProtKB-SubCell"/>
</dbReference>
<keyword evidence="6 21" id="KW-0812">Transmembrane</keyword>
<evidence type="ECO:0000256" key="14">
    <source>
        <dbReference type="ARBA" id="ARBA00023306"/>
    </source>
</evidence>
<dbReference type="PROSITE" id="PS00107">
    <property type="entry name" value="PROTEIN_KINASE_ATP"/>
    <property type="match status" value="1"/>
</dbReference>
<evidence type="ECO:0000256" key="1">
    <source>
        <dbReference type="ARBA" id="ARBA00004162"/>
    </source>
</evidence>
<evidence type="ECO:0000256" key="21">
    <source>
        <dbReference type="SAM" id="Phobius"/>
    </source>
</evidence>
<evidence type="ECO:0000256" key="16">
    <source>
        <dbReference type="ARBA" id="ARBA00048679"/>
    </source>
</evidence>
<dbReference type="Proteomes" id="UP000277890">
    <property type="component" value="Unassembled WGS sequence"/>
</dbReference>
<keyword evidence="9 24" id="KW-0418">Kinase</keyword>
<feature type="domain" description="Protein kinase" evidence="22">
    <location>
        <begin position="12"/>
        <end position="273"/>
    </location>
</feature>
<dbReference type="InterPro" id="IPR008271">
    <property type="entry name" value="Ser/Thr_kinase_AS"/>
</dbReference>
<evidence type="ECO:0000256" key="3">
    <source>
        <dbReference type="ARBA" id="ARBA00022527"/>
    </source>
</evidence>
<dbReference type="FunFam" id="1.10.510.10:FF:000021">
    <property type="entry name" value="Serine/threonine protein kinase"/>
    <property type="match status" value="1"/>
</dbReference>
<evidence type="ECO:0000256" key="13">
    <source>
        <dbReference type="ARBA" id="ARBA00023210"/>
    </source>
</evidence>
<evidence type="ECO:0000259" key="22">
    <source>
        <dbReference type="PROSITE" id="PS50011"/>
    </source>
</evidence>
<evidence type="ECO:0000313" key="25">
    <source>
        <dbReference type="Proteomes" id="UP000277890"/>
    </source>
</evidence>
<organism evidence="24 25">
    <name type="scientific">Streptococcus cristatus</name>
    <dbReference type="NCBI Taxonomy" id="45634"/>
    <lineage>
        <taxon>Bacteria</taxon>
        <taxon>Bacillati</taxon>
        <taxon>Bacillota</taxon>
        <taxon>Bacilli</taxon>
        <taxon>Lactobacillales</taxon>
        <taxon>Streptococcaceae</taxon>
        <taxon>Streptococcus</taxon>
    </lineage>
</organism>
<evidence type="ECO:0000256" key="10">
    <source>
        <dbReference type="ARBA" id="ARBA00022840"/>
    </source>
</evidence>
<gene>
    <name evidence="24" type="primary">stkP</name>
    <name evidence="24" type="ORF">D8794_03830</name>
</gene>
<comment type="catalytic activity">
    <reaction evidence="16">
        <text>L-seryl-[protein] + ATP = O-phospho-L-seryl-[protein] + ADP + H(+)</text>
        <dbReference type="Rhea" id="RHEA:17989"/>
        <dbReference type="Rhea" id="RHEA-COMP:9863"/>
        <dbReference type="Rhea" id="RHEA-COMP:11604"/>
        <dbReference type="ChEBI" id="CHEBI:15378"/>
        <dbReference type="ChEBI" id="CHEBI:29999"/>
        <dbReference type="ChEBI" id="CHEBI:30616"/>
        <dbReference type="ChEBI" id="CHEBI:83421"/>
        <dbReference type="ChEBI" id="CHEBI:456216"/>
        <dbReference type="EC" id="2.7.11.1"/>
    </reaction>
</comment>
<dbReference type="PROSITE" id="PS51178">
    <property type="entry name" value="PASTA"/>
    <property type="match status" value="3"/>
</dbReference>
<dbReference type="GO" id="GO:0106310">
    <property type="term" value="F:protein serine kinase activity"/>
    <property type="evidence" value="ECO:0007669"/>
    <property type="project" value="RHEA"/>
</dbReference>
<evidence type="ECO:0000256" key="20">
    <source>
        <dbReference type="SAM" id="MobiDB-lite"/>
    </source>
</evidence>
<dbReference type="Gene3D" id="3.30.10.20">
    <property type="match status" value="3"/>
</dbReference>
<dbReference type="GO" id="GO:0004674">
    <property type="term" value="F:protein serine/threonine kinase activity"/>
    <property type="evidence" value="ECO:0007669"/>
    <property type="project" value="UniProtKB-KW"/>
</dbReference>
<feature type="compositionally biased region" description="Low complexity" evidence="20">
    <location>
        <begin position="585"/>
        <end position="603"/>
    </location>
</feature>
<dbReference type="Pfam" id="PF00069">
    <property type="entry name" value="Pkinase"/>
    <property type="match status" value="1"/>
</dbReference>
<evidence type="ECO:0000256" key="19">
    <source>
        <dbReference type="PROSITE-ProRule" id="PRU10141"/>
    </source>
</evidence>
<keyword evidence="7" id="KW-0677">Repeat</keyword>
<feature type="domain" description="PASTA" evidence="23">
    <location>
        <begin position="434"/>
        <end position="506"/>
    </location>
</feature>
<keyword evidence="11" id="KW-0133">Cell shape</keyword>
<comment type="subcellular location">
    <subcellularLocation>
        <location evidence="1">Cell membrane</location>
        <topology evidence="1">Single-pass membrane protein</topology>
    </subcellularLocation>
</comment>
<protein>
    <recommendedName>
        <fullName evidence="17">Serine/threonine-protein kinase StkP</fullName>
        <ecNumber evidence="2">2.7.11.1</ecNumber>
    </recommendedName>
    <alternativeName>
        <fullName evidence="18">Eukaryotic-type Ser/Thr protein kinase</fullName>
    </alternativeName>
</protein>
<dbReference type="CDD" id="cd14014">
    <property type="entry name" value="STKc_PknB_like"/>
    <property type="match status" value="1"/>
</dbReference>
<dbReference type="PANTHER" id="PTHR43289:SF34">
    <property type="entry name" value="SERINE_THREONINE-PROTEIN KINASE YBDM-RELATED"/>
    <property type="match status" value="1"/>
</dbReference>
<dbReference type="EMBL" id="RJPQ01000003">
    <property type="protein sequence ID" value="RSJ86591.1"/>
    <property type="molecule type" value="Genomic_DNA"/>
</dbReference>
<evidence type="ECO:0000256" key="6">
    <source>
        <dbReference type="ARBA" id="ARBA00022692"/>
    </source>
</evidence>
<name>A0A3R9KZC8_STRCR</name>
<dbReference type="Gene3D" id="1.10.510.10">
    <property type="entry name" value="Transferase(Phosphotransferase) domain 1"/>
    <property type="match status" value="1"/>
</dbReference>
<accession>A0A3R9KZC8</accession>
<dbReference type="PROSITE" id="PS50011">
    <property type="entry name" value="PROTEIN_KINASE_DOM"/>
    <property type="match status" value="1"/>
</dbReference>
<feature type="region of interest" description="Disordered" evidence="20">
    <location>
        <begin position="582"/>
        <end position="628"/>
    </location>
</feature>
<dbReference type="CDD" id="cd06577">
    <property type="entry name" value="PASTA_pknB"/>
    <property type="match status" value="3"/>
</dbReference>
<evidence type="ECO:0000256" key="17">
    <source>
        <dbReference type="ARBA" id="ARBA00067687"/>
    </source>
</evidence>
<keyword evidence="5 24" id="KW-0808">Transferase</keyword>
<dbReference type="PROSITE" id="PS00108">
    <property type="entry name" value="PROTEIN_KINASE_ST"/>
    <property type="match status" value="1"/>
</dbReference>
<evidence type="ECO:0000256" key="15">
    <source>
        <dbReference type="ARBA" id="ARBA00047899"/>
    </source>
</evidence>
<dbReference type="SMART" id="SM00220">
    <property type="entry name" value="S_TKc"/>
    <property type="match status" value="1"/>
</dbReference>
<keyword evidence="10 19" id="KW-0067">ATP-binding</keyword>
<feature type="domain" description="PASTA" evidence="23">
    <location>
        <begin position="507"/>
        <end position="581"/>
    </location>
</feature>
<feature type="compositionally biased region" description="Low complexity" evidence="20">
    <location>
        <begin position="610"/>
        <end position="628"/>
    </location>
</feature>
<comment type="catalytic activity">
    <reaction evidence="15">
        <text>L-threonyl-[protein] + ATP = O-phospho-L-threonyl-[protein] + ADP + H(+)</text>
        <dbReference type="Rhea" id="RHEA:46608"/>
        <dbReference type="Rhea" id="RHEA-COMP:11060"/>
        <dbReference type="Rhea" id="RHEA-COMP:11605"/>
        <dbReference type="ChEBI" id="CHEBI:15378"/>
        <dbReference type="ChEBI" id="CHEBI:30013"/>
        <dbReference type="ChEBI" id="CHEBI:30616"/>
        <dbReference type="ChEBI" id="CHEBI:61977"/>
        <dbReference type="ChEBI" id="CHEBI:456216"/>
        <dbReference type="EC" id="2.7.11.1"/>
    </reaction>
</comment>
<sequence length="628" mass="68366">MIQIGKIFAGRYKIIKQIGRGGMADVYLARDLILDGEEVAVKVLRTNYQTDPIAVARFQREAKAMADLDHPYIVRISDIGEEDGQQYLAMEYVSGLDLKRYIKENSPLSNEEAVRIMGQILLAMRLAHTRGIVHRDLKPQNVLLTPDGDAKVTDFGIAVAFAETSLTQTNSMLGSVHYLSPEQARGSKATVQSDIYAMGIIFYEMLTGHIPYDGDSAVTIALQHFQKPLPSIIAENPNVPQALENVVIKATAKKLSDRYQSVAEMYVDLSSSLSYDRRNEKKLVFDDGAKADTKTLPKVPPIPQSAPSPVAEAVAPKVAADVKRERPVLKAPVKKPKKRHLRARYKVMFLAILLVFAAFFFLIYKSPANTTVPDVAGQTVAEARSTITAKGLEVGEIKEDYSDKVAEGKIIKTDPPANSQRRENSKVDLIVSKGAKTFTVENYVGKKSSEAIEDLKSTYNIPEKLIKIVEEESSDAEEGVVISQTPAAGSSYDVTSNKQITLTVAKTVTTVPMPDFGHLQVSYAYARAYLVEMGISASRIERVIDSSVESSQADLVISQSPAAGQSIKLKSNTKIRFYVTDGTVTSSSSTSERTEPSSSSSSTSEEESHSSSSSSSSSGSTSASTSHQ</sequence>
<dbReference type="PANTHER" id="PTHR43289">
    <property type="entry name" value="MITOGEN-ACTIVATED PROTEIN KINASE KINASE KINASE 20-RELATED"/>
    <property type="match status" value="1"/>
</dbReference>
<evidence type="ECO:0000256" key="8">
    <source>
        <dbReference type="ARBA" id="ARBA00022741"/>
    </source>
</evidence>
<dbReference type="AlphaFoldDB" id="A0A3R9KZC8"/>
<dbReference type="SUPFAM" id="SSF56112">
    <property type="entry name" value="Protein kinase-like (PK-like)"/>
    <property type="match status" value="1"/>
</dbReference>
<proteinExistence type="predicted"/>
<keyword evidence="3" id="KW-0723">Serine/threonine-protein kinase</keyword>
<keyword evidence="14" id="KW-0131">Cell cycle</keyword>
<feature type="transmembrane region" description="Helical" evidence="21">
    <location>
        <begin position="345"/>
        <end position="364"/>
    </location>
</feature>
<dbReference type="InterPro" id="IPR011009">
    <property type="entry name" value="Kinase-like_dom_sf"/>
</dbReference>
<evidence type="ECO:0000256" key="5">
    <source>
        <dbReference type="ARBA" id="ARBA00022679"/>
    </source>
</evidence>